<comment type="caution">
    <text evidence="10">The sequence shown here is derived from an EMBL/GenBank/DDBJ whole genome shotgun (WGS) entry which is preliminary data.</text>
</comment>
<proteinExistence type="predicted"/>
<sequence>MSRVLFEHMTGRYLVSWNTMIAAYGMHGRCVQALKLFDQMKKENVVPDDLTFRSVLAACSHSGLVEEGLHIFRSMKEEYSMIPSEEHYGCVIDLLSRAGRLEEAYDLLQCLPPRQSASALGALLAACRVYGNSEMGETVGSGEVLEELDPHILDVRKERFRNLAKNRSYSVCLLVEGLCDFGNVSATFWSVDALGFQSVHVVPCDSSKRYGDNRHVSMGGEKWLDIKLWNSTERCFKVLKSRGYRIATTHVGMDAVSIYDMDWSCPTAIVVGNENRKDKRYYTSSGCGLSSPYIRLRIPVK</sequence>
<dbReference type="FunFam" id="1.25.40.10:FF:000158">
    <property type="entry name" value="pentatricopeptide repeat-containing protein At2g33680"/>
    <property type="match status" value="1"/>
</dbReference>
<keyword evidence="2" id="KW-0489">Methyltransferase</keyword>
<dbReference type="Gene3D" id="3.40.1280.10">
    <property type="match status" value="1"/>
</dbReference>
<dbReference type="EMBL" id="CAUOFW020005200">
    <property type="protein sequence ID" value="CAK9168987.1"/>
    <property type="molecule type" value="Genomic_DNA"/>
</dbReference>
<evidence type="ECO:0000256" key="7">
    <source>
        <dbReference type="ARBA" id="ARBA00022884"/>
    </source>
</evidence>
<dbReference type="PANTHER" id="PTHR43453:SF1">
    <property type="entry name" value="TRNA_RRNA METHYLTRANSFERASE SPOU TYPE DOMAIN-CONTAINING PROTEIN"/>
    <property type="match status" value="1"/>
</dbReference>
<organism evidence="10 11">
    <name type="scientific">Ilex paraguariensis</name>
    <name type="common">yerba mate</name>
    <dbReference type="NCBI Taxonomy" id="185542"/>
    <lineage>
        <taxon>Eukaryota</taxon>
        <taxon>Viridiplantae</taxon>
        <taxon>Streptophyta</taxon>
        <taxon>Embryophyta</taxon>
        <taxon>Tracheophyta</taxon>
        <taxon>Spermatophyta</taxon>
        <taxon>Magnoliopsida</taxon>
        <taxon>eudicotyledons</taxon>
        <taxon>Gunneridae</taxon>
        <taxon>Pentapetalae</taxon>
        <taxon>asterids</taxon>
        <taxon>campanulids</taxon>
        <taxon>Aquifoliales</taxon>
        <taxon>Aquifoliaceae</taxon>
        <taxon>Ilex</taxon>
    </lineage>
</organism>
<dbReference type="GO" id="GO:0032259">
    <property type="term" value="P:methylation"/>
    <property type="evidence" value="ECO:0007669"/>
    <property type="project" value="UniProtKB-KW"/>
</dbReference>
<evidence type="ECO:0000256" key="1">
    <source>
        <dbReference type="ARBA" id="ARBA00022555"/>
    </source>
</evidence>
<keyword evidence="11" id="KW-1185">Reference proteome</keyword>
<evidence type="ECO:0000256" key="8">
    <source>
        <dbReference type="PROSITE-ProRule" id="PRU00708"/>
    </source>
</evidence>
<dbReference type="InterPro" id="IPR002885">
    <property type="entry name" value="PPR_rpt"/>
</dbReference>
<evidence type="ECO:0000256" key="2">
    <source>
        <dbReference type="ARBA" id="ARBA00022603"/>
    </source>
</evidence>
<dbReference type="PROSITE" id="PS51375">
    <property type="entry name" value="PPR"/>
    <property type="match status" value="2"/>
</dbReference>
<dbReference type="Pfam" id="PF01535">
    <property type="entry name" value="PPR"/>
    <property type="match status" value="1"/>
</dbReference>
<reference evidence="10 11" key="1">
    <citation type="submission" date="2024-02" db="EMBL/GenBank/DDBJ databases">
        <authorList>
            <person name="Vignale AGUSTIN F."/>
            <person name="Sosa J E."/>
            <person name="Modenutti C."/>
        </authorList>
    </citation>
    <scope>NUCLEOTIDE SEQUENCE [LARGE SCALE GENOMIC DNA]</scope>
</reference>
<feature type="repeat" description="PPR" evidence="8">
    <location>
        <begin position="13"/>
        <end position="47"/>
    </location>
</feature>
<keyword evidence="6" id="KW-0677">Repeat</keyword>
<dbReference type="InterPro" id="IPR011990">
    <property type="entry name" value="TPR-like_helical_dom_sf"/>
</dbReference>
<evidence type="ECO:0000313" key="10">
    <source>
        <dbReference type="EMBL" id="CAK9168987.1"/>
    </source>
</evidence>
<dbReference type="Gene3D" id="1.25.40.10">
    <property type="entry name" value="Tetratricopeptide repeat domain"/>
    <property type="match status" value="1"/>
</dbReference>
<dbReference type="SUPFAM" id="SSF75217">
    <property type="entry name" value="alpha/beta knot"/>
    <property type="match status" value="1"/>
</dbReference>
<keyword evidence="5" id="KW-0819">tRNA processing</keyword>
<evidence type="ECO:0000313" key="11">
    <source>
        <dbReference type="Proteomes" id="UP001642360"/>
    </source>
</evidence>
<evidence type="ECO:0000256" key="3">
    <source>
        <dbReference type="ARBA" id="ARBA00022679"/>
    </source>
</evidence>
<dbReference type="GO" id="GO:0008033">
    <property type="term" value="P:tRNA processing"/>
    <property type="evidence" value="ECO:0007669"/>
    <property type="project" value="UniProtKB-KW"/>
</dbReference>
<dbReference type="InterPro" id="IPR033671">
    <property type="entry name" value="TrmH"/>
</dbReference>
<feature type="repeat" description="PPR" evidence="8">
    <location>
        <begin position="48"/>
        <end position="78"/>
    </location>
</feature>
<dbReference type="Pfam" id="PF00588">
    <property type="entry name" value="SpoU_methylase"/>
    <property type="match status" value="1"/>
</dbReference>
<evidence type="ECO:0000256" key="4">
    <source>
        <dbReference type="ARBA" id="ARBA00022691"/>
    </source>
</evidence>
<evidence type="ECO:0000259" key="9">
    <source>
        <dbReference type="Pfam" id="PF00588"/>
    </source>
</evidence>
<feature type="domain" description="tRNA/rRNA methyltransferase SpoU type" evidence="9">
    <location>
        <begin position="172"/>
        <end position="275"/>
    </location>
</feature>
<dbReference type="PANTHER" id="PTHR43453">
    <property type="entry name" value="RRNA METHYLASE-LIKE"/>
    <property type="match status" value="1"/>
</dbReference>
<dbReference type="GO" id="GO:0008168">
    <property type="term" value="F:methyltransferase activity"/>
    <property type="evidence" value="ECO:0007669"/>
    <property type="project" value="UniProtKB-KW"/>
</dbReference>
<dbReference type="GO" id="GO:0099402">
    <property type="term" value="P:plant organ development"/>
    <property type="evidence" value="ECO:0007669"/>
    <property type="project" value="UniProtKB-ARBA"/>
</dbReference>
<name>A0ABC8TLP5_9AQUA</name>
<dbReference type="InterPro" id="IPR001537">
    <property type="entry name" value="SpoU_MeTrfase"/>
</dbReference>
<keyword evidence="4" id="KW-0949">S-adenosyl-L-methionine</keyword>
<accession>A0ABC8TLP5</accession>
<dbReference type="AlphaFoldDB" id="A0ABC8TLP5"/>
<evidence type="ECO:0000256" key="5">
    <source>
        <dbReference type="ARBA" id="ARBA00022694"/>
    </source>
</evidence>
<keyword evidence="7" id="KW-0694">RNA-binding</keyword>
<keyword evidence="1" id="KW-0820">tRNA-binding</keyword>
<dbReference type="GO" id="GO:0000049">
    <property type="term" value="F:tRNA binding"/>
    <property type="evidence" value="ECO:0007669"/>
    <property type="project" value="UniProtKB-KW"/>
</dbReference>
<dbReference type="NCBIfam" id="TIGR00756">
    <property type="entry name" value="PPR"/>
    <property type="match status" value="2"/>
</dbReference>
<dbReference type="InterPro" id="IPR029026">
    <property type="entry name" value="tRNA_m1G_MTases_N"/>
</dbReference>
<dbReference type="Pfam" id="PF13041">
    <property type="entry name" value="PPR_2"/>
    <property type="match status" value="1"/>
</dbReference>
<keyword evidence="3" id="KW-0808">Transferase</keyword>
<dbReference type="Proteomes" id="UP001642360">
    <property type="component" value="Unassembled WGS sequence"/>
</dbReference>
<protein>
    <recommendedName>
        <fullName evidence="9">tRNA/rRNA methyltransferase SpoU type domain-containing protein</fullName>
    </recommendedName>
</protein>
<evidence type="ECO:0000256" key="6">
    <source>
        <dbReference type="ARBA" id="ARBA00022737"/>
    </source>
</evidence>
<dbReference type="InterPro" id="IPR029028">
    <property type="entry name" value="Alpha/beta_knot_MTases"/>
</dbReference>
<gene>
    <name evidence="10" type="ORF">ILEXP_LOCUS38412</name>
</gene>